<evidence type="ECO:0000313" key="2">
    <source>
        <dbReference type="EMBL" id="MBW9052539.1"/>
    </source>
</evidence>
<keyword evidence="1" id="KW-1133">Transmembrane helix</keyword>
<keyword evidence="1" id="KW-0812">Transmembrane</keyword>
<accession>A0ABS7GTJ8</accession>
<organism evidence="2 3">
    <name type="scientific">Rhizobium mesosinicum</name>
    <dbReference type="NCBI Taxonomy" id="335017"/>
    <lineage>
        <taxon>Bacteria</taxon>
        <taxon>Pseudomonadati</taxon>
        <taxon>Pseudomonadota</taxon>
        <taxon>Alphaproteobacteria</taxon>
        <taxon>Hyphomicrobiales</taxon>
        <taxon>Rhizobiaceae</taxon>
        <taxon>Rhizobium/Agrobacterium group</taxon>
        <taxon>Rhizobium</taxon>
    </lineage>
</organism>
<protein>
    <submittedName>
        <fullName evidence="2">FixH family protein</fullName>
    </submittedName>
</protein>
<feature type="transmembrane region" description="Helical" evidence="1">
    <location>
        <begin position="12"/>
        <end position="35"/>
    </location>
</feature>
<sequence>MSTRIQGFTGRHMLLTTCAFFGVIIAVNFTMAWYASSSWSGLVVENTYVASQQFNEKAAAMKAMAASGIAGELSLKRDEIHYDIRNRDGSPADVDDVVANFKRPVGDHEDFHVVLTKLSEGRFEANHAVATGDWIVEVTSRRGGEIVMHEAVRIDTAGFGQ</sequence>
<dbReference type="Pfam" id="PF05751">
    <property type="entry name" value="FixH"/>
    <property type="match status" value="1"/>
</dbReference>
<dbReference type="InterPro" id="IPR018037">
    <property type="entry name" value="FixH_proteobacterial"/>
</dbReference>
<proteinExistence type="predicted"/>
<evidence type="ECO:0000313" key="3">
    <source>
        <dbReference type="Proteomes" id="UP000717752"/>
    </source>
</evidence>
<keyword evidence="1" id="KW-0472">Membrane</keyword>
<dbReference type="Proteomes" id="UP000717752">
    <property type="component" value="Unassembled WGS sequence"/>
</dbReference>
<dbReference type="EMBL" id="JAEUAK010000003">
    <property type="protein sequence ID" value="MBW9052539.1"/>
    <property type="molecule type" value="Genomic_DNA"/>
</dbReference>
<name>A0ABS7GTJ8_9HYPH</name>
<comment type="caution">
    <text evidence="2">The sequence shown here is derived from an EMBL/GenBank/DDBJ whole genome shotgun (WGS) entry which is preliminary data.</text>
</comment>
<keyword evidence="3" id="KW-1185">Reference proteome</keyword>
<gene>
    <name evidence="2" type="ORF">JNB85_08965</name>
</gene>
<dbReference type="RefSeq" id="WP_220333977.1">
    <property type="nucleotide sequence ID" value="NZ_JAEUAK010000003.1"/>
</dbReference>
<dbReference type="PIRSF" id="PIRSF011386">
    <property type="entry name" value="FixH"/>
    <property type="match status" value="1"/>
</dbReference>
<evidence type="ECO:0000256" key="1">
    <source>
        <dbReference type="SAM" id="Phobius"/>
    </source>
</evidence>
<dbReference type="InterPro" id="IPR008620">
    <property type="entry name" value="FixH"/>
</dbReference>
<reference evidence="2 3" key="1">
    <citation type="journal article" date="2021" name="MBio">
        <title>Poor Competitiveness of Bradyrhizobium in Pigeon Pea Root Colonization in Indian Soils.</title>
        <authorList>
            <person name="Chalasani D."/>
            <person name="Basu A."/>
            <person name="Pullabhotla S.V.S.R.N."/>
            <person name="Jorrin B."/>
            <person name="Neal A.L."/>
            <person name="Poole P.S."/>
            <person name="Podile A.R."/>
            <person name="Tkacz A."/>
        </authorList>
    </citation>
    <scope>NUCLEOTIDE SEQUENCE [LARGE SCALE GENOMIC DNA]</scope>
    <source>
        <strain evidence="2 3">HU56</strain>
    </source>
</reference>